<organism>
    <name type="scientific">Ixodes scapularis</name>
    <name type="common">Black-legged tick</name>
    <name type="synonym">Deer tick</name>
    <dbReference type="NCBI Taxonomy" id="6945"/>
    <lineage>
        <taxon>Eukaryota</taxon>
        <taxon>Metazoa</taxon>
        <taxon>Ecdysozoa</taxon>
        <taxon>Arthropoda</taxon>
        <taxon>Chelicerata</taxon>
        <taxon>Arachnida</taxon>
        <taxon>Acari</taxon>
        <taxon>Parasitiformes</taxon>
        <taxon>Ixodida</taxon>
        <taxon>Ixodoidea</taxon>
        <taxon>Ixodidae</taxon>
        <taxon>Ixodinae</taxon>
        <taxon>Ixodes</taxon>
    </lineage>
</organism>
<reference evidence="3" key="2">
    <citation type="submission" date="2020-05" db="UniProtKB">
        <authorList>
            <consortium name="EnsemblMetazoa"/>
        </authorList>
    </citation>
    <scope>IDENTIFICATION</scope>
    <source>
        <strain evidence="3">wikel</strain>
    </source>
</reference>
<evidence type="ECO:0000256" key="1">
    <source>
        <dbReference type="SAM" id="MobiDB-lite"/>
    </source>
</evidence>
<dbReference type="Proteomes" id="UP000001555">
    <property type="component" value="Unassembled WGS sequence"/>
</dbReference>
<dbReference type="AlphaFoldDB" id="B7PV19"/>
<dbReference type="VEuPathDB" id="VectorBase:ISCI019967"/>
<accession>B7PV19</accession>
<protein>
    <submittedName>
        <fullName evidence="2 3">Uncharacterized protein</fullName>
    </submittedName>
</protein>
<dbReference type="EMBL" id="ABJB010094381">
    <property type="status" value="NOT_ANNOTATED_CDS"/>
    <property type="molecule type" value="Genomic_DNA"/>
</dbReference>
<reference evidence="2 4" key="1">
    <citation type="submission" date="2008-03" db="EMBL/GenBank/DDBJ databases">
        <title>Annotation of Ixodes scapularis.</title>
        <authorList>
            <consortium name="Ixodes scapularis Genome Project Consortium"/>
            <person name="Caler E."/>
            <person name="Hannick L.I."/>
            <person name="Bidwell S."/>
            <person name="Joardar V."/>
            <person name="Thiagarajan M."/>
            <person name="Amedeo P."/>
            <person name="Galinsky K.J."/>
            <person name="Schobel S."/>
            <person name="Inman J."/>
            <person name="Hostetler J."/>
            <person name="Miller J."/>
            <person name="Hammond M."/>
            <person name="Megy K."/>
            <person name="Lawson D."/>
            <person name="Kodira C."/>
            <person name="Sutton G."/>
            <person name="Meyer J."/>
            <person name="Hill C.A."/>
            <person name="Birren B."/>
            <person name="Nene V."/>
            <person name="Collins F."/>
            <person name="Alarcon-Chaidez F."/>
            <person name="Wikel S."/>
            <person name="Strausberg R."/>
        </authorList>
    </citation>
    <scope>NUCLEOTIDE SEQUENCE [LARGE SCALE GENOMIC DNA]</scope>
    <source>
        <strain evidence="4">Wikel</strain>
        <strain evidence="2">Wikel colony</strain>
    </source>
</reference>
<name>B7PV19_IXOSC</name>
<dbReference type="VEuPathDB" id="VectorBase:ISCW019967"/>
<dbReference type="InParanoid" id="B7PV19"/>
<dbReference type="PaxDb" id="6945-B7PV19"/>
<feature type="region of interest" description="Disordered" evidence="1">
    <location>
        <begin position="54"/>
        <end position="101"/>
    </location>
</feature>
<evidence type="ECO:0000313" key="3">
    <source>
        <dbReference type="EnsemblMetazoa" id="ISCW019967-PA"/>
    </source>
</evidence>
<proteinExistence type="predicted"/>
<sequence length="101" mass="11293">MLVAFKQFERRETGYKHTPIALAGENSRASLSDVWLRVHARCLPTCIGCGQALPSSHWRRDNSQRPPRRSHPVSDCAGRNWGRGGNESVSQHRALVGMISK</sequence>
<dbReference type="EMBL" id="DS796873">
    <property type="protein sequence ID" value="EEC10441.1"/>
    <property type="molecule type" value="Genomic_DNA"/>
</dbReference>
<dbReference type="EnsemblMetazoa" id="ISCW019967-RA">
    <property type="protein sequence ID" value="ISCW019967-PA"/>
    <property type="gene ID" value="ISCW019967"/>
</dbReference>
<dbReference type="EMBL" id="ABJB010137080">
    <property type="status" value="NOT_ANNOTATED_CDS"/>
    <property type="molecule type" value="Genomic_DNA"/>
</dbReference>
<evidence type="ECO:0000313" key="4">
    <source>
        <dbReference type="Proteomes" id="UP000001555"/>
    </source>
</evidence>
<dbReference type="HOGENOM" id="CLU_2294719_0_0_1"/>
<keyword evidence="4" id="KW-1185">Reference proteome</keyword>
<evidence type="ECO:0000313" key="2">
    <source>
        <dbReference type="EMBL" id="EEC10441.1"/>
    </source>
</evidence>
<gene>
    <name evidence="2" type="ORF">IscW_ISCW019967</name>
</gene>